<evidence type="ECO:0000259" key="2">
    <source>
        <dbReference type="Pfam" id="PF03259"/>
    </source>
</evidence>
<dbReference type="Proteomes" id="UP001211907">
    <property type="component" value="Unassembled WGS sequence"/>
</dbReference>
<dbReference type="GO" id="GO:0005085">
    <property type="term" value="F:guanyl-nucleotide exchange factor activity"/>
    <property type="evidence" value="ECO:0007669"/>
    <property type="project" value="InterPro"/>
</dbReference>
<sequence length="370" mass="40391">MQKSNDEIRVSTDAAATATPTTAISHLSNNLTYESPAASAGTNPDTTIIEMVHESSEVPPYSEQTRLSLITKISLNFSENPNFFNVNRPSRLEDKIPNLIFVSRMAALNAELFSKKTCMPARPMVRYVKQVKEAVEQWTKEDEAERRNLSYKIKTDRTFNPNLFISVTIQFYEKRTTAPNTDAEIITEDLPPYSIIRYNVEGKIEFRVPALNAALSQVNSGGVQAALLLNPDGTLVAFAGGDEADARKYAAVAANIWVAYERHTGEGLARFRRTTPNNASTPAAPVTTAAPSDIMPPSLVLGLTGVPKDEEGLRSVVVVCEFGKISMASVAGLLLCLIASENVELGILKAKTKALKKYLEPPLETVLLTS</sequence>
<dbReference type="InterPro" id="IPR037587">
    <property type="entry name" value="LAMTOR2-like"/>
</dbReference>
<dbReference type="GO" id="GO:0060090">
    <property type="term" value="F:molecular adaptor activity"/>
    <property type="evidence" value="ECO:0007669"/>
    <property type="project" value="InterPro"/>
</dbReference>
<dbReference type="InterPro" id="IPR004942">
    <property type="entry name" value="Roadblock/LAMTOR2_dom"/>
</dbReference>
<protein>
    <submittedName>
        <fullName evidence="3">Ragulator complex protein lamtor2</fullName>
    </submittedName>
</protein>
<dbReference type="Gene3D" id="3.30.450.30">
    <property type="entry name" value="Dynein light chain 2a, cytoplasmic"/>
    <property type="match status" value="1"/>
</dbReference>
<gene>
    <name evidence="3" type="primary">LAMTOR2</name>
    <name evidence="3" type="ORF">HK100_004356</name>
</gene>
<feature type="domain" description="Roadblock/LAMTOR2" evidence="2">
    <location>
        <begin position="217"/>
        <end position="264"/>
    </location>
</feature>
<accession>A0AAD5TCB3</accession>
<dbReference type="PANTHER" id="PTHR13323">
    <property type="entry name" value="LATE ENDOSOMAL/LYSOSOMAL MP1 INTERACTING PROTEIN"/>
    <property type="match status" value="1"/>
</dbReference>
<keyword evidence="4" id="KW-1185">Reference proteome</keyword>
<evidence type="ECO:0000313" key="4">
    <source>
        <dbReference type="Proteomes" id="UP001211907"/>
    </source>
</evidence>
<evidence type="ECO:0000313" key="3">
    <source>
        <dbReference type="EMBL" id="KAJ3133526.1"/>
    </source>
</evidence>
<dbReference type="AlphaFoldDB" id="A0AAD5TCB3"/>
<dbReference type="EMBL" id="JADGJH010000216">
    <property type="protein sequence ID" value="KAJ3133526.1"/>
    <property type="molecule type" value="Genomic_DNA"/>
</dbReference>
<reference evidence="3" key="1">
    <citation type="submission" date="2020-05" db="EMBL/GenBank/DDBJ databases">
        <title>Phylogenomic resolution of chytrid fungi.</title>
        <authorList>
            <person name="Stajich J.E."/>
            <person name="Amses K."/>
            <person name="Simmons R."/>
            <person name="Seto K."/>
            <person name="Myers J."/>
            <person name="Bonds A."/>
            <person name="Quandt C.A."/>
            <person name="Barry K."/>
            <person name="Liu P."/>
            <person name="Grigoriev I."/>
            <person name="Longcore J.E."/>
            <person name="James T.Y."/>
        </authorList>
    </citation>
    <scope>NUCLEOTIDE SEQUENCE</scope>
    <source>
        <strain evidence="3">JEL0513</strain>
    </source>
</reference>
<dbReference type="SUPFAM" id="SSF103196">
    <property type="entry name" value="Roadblock/LC7 domain"/>
    <property type="match status" value="2"/>
</dbReference>
<name>A0AAD5TCB3_9FUNG</name>
<evidence type="ECO:0000256" key="1">
    <source>
        <dbReference type="ARBA" id="ARBA00007191"/>
    </source>
</evidence>
<dbReference type="GO" id="GO:0032008">
    <property type="term" value="P:positive regulation of TOR signaling"/>
    <property type="evidence" value="ECO:0007669"/>
    <property type="project" value="InterPro"/>
</dbReference>
<proteinExistence type="inferred from homology"/>
<organism evidence="3 4">
    <name type="scientific">Physocladia obscura</name>
    <dbReference type="NCBI Taxonomy" id="109957"/>
    <lineage>
        <taxon>Eukaryota</taxon>
        <taxon>Fungi</taxon>
        <taxon>Fungi incertae sedis</taxon>
        <taxon>Chytridiomycota</taxon>
        <taxon>Chytridiomycota incertae sedis</taxon>
        <taxon>Chytridiomycetes</taxon>
        <taxon>Chytridiales</taxon>
        <taxon>Chytriomycetaceae</taxon>
        <taxon>Physocladia</taxon>
    </lineage>
</organism>
<dbReference type="Pfam" id="PF03259">
    <property type="entry name" value="Robl_LC7"/>
    <property type="match status" value="1"/>
</dbReference>
<comment type="caution">
    <text evidence="3">The sequence shown here is derived from an EMBL/GenBank/DDBJ whole genome shotgun (WGS) entry which is preliminary data.</text>
</comment>
<comment type="similarity">
    <text evidence="1">Belongs to the GAMAD family.</text>
</comment>